<evidence type="ECO:0000313" key="10">
    <source>
        <dbReference type="Proteomes" id="UP001159428"/>
    </source>
</evidence>
<evidence type="ECO:0000256" key="1">
    <source>
        <dbReference type="ARBA" id="ARBA00004496"/>
    </source>
</evidence>
<sequence length="337" mass="38449">PFICFEKAKAICHLQKHQSACLLKEVQCSNPGCAEKLPQQDMSVHVAFECSWRRINCEYCQESVLSHKKQKHFDVCQKFPVQCTNECGVREIPRDKLEVHIRDQCPEAAVTCEYENLGCKAMFPRSNTDSHSKSEVEGHLRLALHCLEATRLQVHDLVSLVKEQSQQIERLMSKKLEIANDPFVWKVPHFHALLGKAKTGVKQVLLSESFSLWKNGYMLRIKMMLEKFSEWGSVFLSLSIVNVPGEFDKSLSWPFVEKIHVAIIDQNPCKEESDNMSHVIDFGHKRDRATFKALTITGDCEFGTIFASANELYNRSYIVNDAVLITASTEEDKVQPS</sequence>
<evidence type="ECO:0000256" key="5">
    <source>
        <dbReference type="ARBA" id="ARBA00022771"/>
    </source>
</evidence>
<comment type="caution">
    <text evidence="9">The sequence shown here is derived from an EMBL/GenBank/DDBJ whole genome shotgun (WGS) entry which is preliminary data.</text>
</comment>
<dbReference type="EMBL" id="CALNXJ010000104">
    <property type="protein sequence ID" value="CAH3164480.1"/>
    <property type="molecule type" value="Genomic_DNA"/>
</dbReference>
<dbReference type="InterPro" id="IPR049342">
    <property type="entry name" value="TRAF1-6_MATH_dom"/>
</dbReference>
<dbReference type="InterPro" id="IPR001293">
    <property type="entry name" value="Znf_TRAF"/>
</dbReference>
<dbReference type="Gene3D" id="3.30.40.10">
    <property type="entry name" value="Zinc/RING finger domain, C3HC4 (zinc finger)"/>
    <property type="match status" value="2"/>
</dbReference>
<evidence type="ECO:0000256" key="4">
    <source>
        <dbReference type="ARBA" id="ARBA00022737"/>
    </source>
</evidence>
<dbReference type="Gene3D" id="2.60.210.10">
    <property type="entry name" value="Apoptosis, Tumor Necrosis Factor Receptor Associated Protein 2, Chain A"/>
    <property type="match status" value="1"/>
</dbReference>
<evidence type="ECO:0000256" key="7">
    <source>
        <dbReference type="PROSITE-ProRule" id="PRU00207"/>
    </source>
</evidence>
<evidence type="ECO:0000256" key="6">
    <source>
        <dbReference type="ARBA" id="ARBA00022833"/>
    </source>
</evidence>
<dbReference type="GO" id="GO:0008270">
    <property type="term" value="F:zinc ion binding"/>
    <property type="evidence" value="ECO:0007669"/>
    <property type="project" value="UniProtKB-KW"/>
</dbReference>
<evidence type="ECO:0000256" key="2">
    <source>
        <dbReference type="ARBA" id="ARBA00022490"/>
    </source>
</evidence>
<proteinExistence type="predicted"/>
<keyword evidence="6 7" id="KW-0862">Zinc</keyword>
<dbReference type="Pfam" id="PF02176">
    <property type="entry name" value="zf-TRAF"/>
    <property type="match status" value="1"/>
</dbReference>
<comment type="subcellular location">
    <subcellularLocation>
        <location evidence="1">Cytoplasm</location>
    </subcellularLocation>
</comment>
<organism evidence="9 10">
    <name type="scientific">Pocillopora meandrina</name>
    <dbReference type="NCBI Taxonomy" id="46732"/>
    <lineage>
        <taxon>Eukaryota</taxon>
        <taxon>Metazoa</taxon>
        <taxon>Cnidaria</taxon>
        <taxon>Anthozoa</taxon>
        <taxon>Hexacorallia</taxon>
        <taxon>Scleractinia</taxon>
        <taxon>Astrocoeniina</taxon>
        <taxon>Pocilloporidae</taxon>
        <taxon>Pocillopora</taxon>
    </lineage>
</organism>
<evidence type="ECO:0000313" key="9">
    <source>
        <dbReference type="EMBL" id="CAH3164480.1"/>
    </source>
</evidence>
<protein>
    <recommendedName>
        <fullName evidence="8">TRAF-type domain-containing protein</fullName>
    </recommendedName>
</protein>
<dbReference type="Pfam" id="PF21355">
    <property type="entry name" value="TRAF-mep_MATH"/>
    <property type="match status" value="1"/>
</dbReference>
<reference evidence="9 10" key="1">
    <citation type="submission" date="2022-05" db="EMBL/GenBank/DDBJ databases">
        <authorList>
            <consortium name="Genoscope - CEA"/>
            <person name="William W."/>
        </authorList>
    </citation>
    <scope>NUCLEOTIDE SEQUENCE [LARGE SCALE GENOMIC DNA]</scope>
</reference>
<name>A0AAU9Y1B9_9CNID</name>
<dbReference type="AlphaFoldDB" id="A0AAU9Y1B9"/>
<keyword evidence="5 7" id="KW-0863">Zinc-finger</keyword>
<dbReference type="PROSITE" id="PS50145">
    <property type="entry name" value="ZF_TRAF"/>
    <property type="match status" value="2"/>
</dbReference>
<dbReference type="SUPFAM" id="SSF49599">
    <property type="entry name" value="TRAF domain-like"/>
    <property type="match status" value="3"/>
</dbReference>
<dbReference type="InterPro" id="IPR008974">
    <property type="entry name" value="TRAF-like"/>
</dbReference>
<keyword evidence="10" id="KW-1185">Reference proteome</keyword>
<gene>
    <name evidence="9" type="ORF">PMEA_00002291</name>
</gene>
<evidence type="ECO:0000259" key="8">
    <source>
        <dbReference type="PROSITE" id="PS50145"/>
    </source>
</evidence>
<evidence type="ECO:0000256" key="3">
    <source>
        <dbReference type="ARBA" id="ARBA00022723"/>
    </source>
</evidence>
<keyword evidence="4" id="KW-0677">Repeat</keyword>
<accession>A0AAU9Y1B9</accession>
<feature type="domain" description="TRAF-type" evidence="8">
    <location>
        <begin position="72"/>
        <end position="125"/>
    </location>
</feature>
<keyword evidence="3 7" id="KW-0479">Metal-binding</keyword>
<feature type="domain" description="TRAF-type" evidence="8">
    <location>
        <begin position="17"/>
        <end position="64"/>
    </location>
</feature>
<feature type="zinc finger region" description="TRAF-type" evidence="7">
    <location>
        <begin position="72"/>
        <end position="125"/>
    </location>
</feature>
<dbReference type="PANTHER" id="PTHR10131">
    <property type="entry name" value="TNF RECEPTOR ASSOCIATED FACTOR"/>
    <property type="match status" value="1"/>
</dbReference>
<dbReference type="InterPro" id="IPR013083">
    <property type="entry name" value="Znf_RING/FYVE/PHD"/>
</dbReference>
<feature type="zinc finger region" description="TRAF-type" evidence="7">
    <location>
        <begin position="17"/>
        <end position="64"/>
    </location>
</feature>
<keyword evidence="2" id="KW-0963">Cytoplasm</keyword>
<dbReference type="Proteomes" id="UP001159428">
    <property type="component" value="Unassembled WGS sequence"/>
</dbReference>
<dbReference type="GO" id="GO:0043122">
    <property type="term" value="P:regulation of canonical NF-kappaB signal transduction"/>
    <property type="evidence" value="ECO:0007669"/>
    <property type="project" value="TreeGrafter"/>
</dbReference>
<feature type="non-terminal residue" evidence="9">
    <location>
        <position position="1"/>
    </location>
</feature>
<dbReference type="PANTHER" id="PTHR10131:SF94">
    <property type="entry name" value="TNF RECEPTOR-ASSOCIATED FACTOR 4"/>
    <property type="match status" value="1"/>
</dbReference>
<dbReference type="GO" id="GO:0005737">
    <property type="term" value="C:cytoplasm"/>
    <property type="evidence" value="ECO:0007669"/>
    <property type="project" value="UniProtKB-SubCell"/>
</dbReference>